<feature type="compositionally biased region" description="Polar residues" evidence="3">
    <location>
        <begin position="108"/>
        <end position="118"/>
    </location>
</feature>
<keyword evidence="6" id="KW-1185">Reference proteome</keyword>
<dbReference type="PANTHER" id="PTHR21686:SF12">
    <property type="entry name" value="DEOXYNUCLEOTIDYLTRANSFERASE TERMINAL-INTERACTING PROTEIN 2"/>
    <property type="match status" value="1"/>
</dbReference>
<accession>A0AA38NQD0</accession>
<dbReference type="GO" id="GO:0005730">
    <property type="term" value="C:nucleolus"/>
    <property type="evidence" value="ECO:0007669"/>
    <property type="project" value="UniProtKB-SubCell"/>
</dbReference>
<protein>
    <submittedName>
        <fullName evidence="5">Fcf2 pre-rRNA processing-domain-containing protein</fullName>
    </submittedName>
</protein>
<gene>
    <name evidence="5" type="ORF">GGU10DRAFT_71281</name>
</gene>
<feature type="compositionally biased region" description="Low complexity" evidence="3">
    <location>
        <begin position="143"/>
        <end position="159"/>
    </location>
</feature>
<dbReference type="EMBL" id="MU793264">
    <property type="protein sequence ID" value="KAJ3789172.1"/>
    <property type="molecule type" value="Genomic_DNA"/>
</dbReference>
<dbReference type="Pfam" id="PF08698">
    <property type="entry name" value="Fcf2"/>
    <property type="match status" value="1"/>
</dbReference>
<feature type="region of interest" description="Disordered" evidence="3">
    <location>
        <begin position="1"/>
        <end position="192"/>
    </location>
</feature>
<evidence type="ECO:0000256" key="2">
    <source>
        <dbReference type="ARBA" id="ARBA00023242"/>
    </source>
</evidence>
<comment type="caution">
    <text evidence="5">The sequence shown here is derived from an EMBL/GenBank/DDBJ whole genome shotgun (WGS) entry which is preliminary data.</text>
</comment>
<dbReference type="InterPro" id="IPR039883">
    <property type="entry name" value="Fcf2/DNTTIP2"/>
</dbReference>
<feature type="compositionally biased region" description="Basic and acidic residues" evidence="3">
    <location>
        <begin position="162"/>
        <end position="179"/>
    </location>
</feature>
<evidence type="ECO:0000256" key="1">
    <source>
        <dbReference type="ARBA" id="ARBA00004604"/>
    </source>
</evidence>
<feature type="compositionally biased region" description="Polar residues" evidence="3">
    <location>
        <begin position="128"/>
        <end position="138"/>
    </location>
</feature>
<evidence type="ECO:0000313" key="6">
    <source>
        <dbReference type="Proteomes" id="UP001163798"/>
    </source>
</evidence>
<reference evidence="5" key="1">
    <citation type="submission" date="2022-08" db="EMBL/GenBank/DDBJ databases">
        <authorList>
            <consortium name="DOE Joint Genome Institute"/>
            <person name="Min B."/>
            <person name="Riley R."/>
            <person name="Sierra-Patev S."/>
            <person name="Naranjo-Ortiz M."/>
            <person name="Looney B."/>
            <person name="Konkel Z."/>
            <person name="Slot J.C."/>
            <person name="Sakamoto Y."/>
            <person name="Steenwyk J.L."/>
            <person name="Rokas A."/>
            <person name="Carro J."/>
            <person name="Camarero S."/>
            <person name="Ferreira P."/>
            <person name="Molpeceres G."/>
            <person name="Ruiz-Duenas F.J."/>
            <person name="Serrano A."/>
            <person name="Henrissat B."/>
            <person name="Drula E."/>
            <person name="Hughes K.W."/>
            <person name="Mata J.L."/>
            <person name="Ishikawa N.K."/>
            <person name="Vargas-Isla R."/>
            <person name="Ushijima S."/>
            <person name="Smith C.A."/>
            <person name="Ahrendt S."/>
            <person name="Andreopoulos W."/>
            <person name="He G."/>
            <person name="Labutti K."/>
            <person name="Lipzen A."/>
            <person name="Ng V."/>
            <person name="Sandor L."/>
            <person name="Barry K."/>
            <person name="Martinez A.T."/>
            <person name="Xiao Y."/>
            <person name="Gibbons J.G."/>
            <person name="Terashima K."/>
            <person name="Hibbett D.S."/>
            <person name="Grigoriev I.V."/>
        </authorList>
    </citation>
    <scope>NUCLEOTIDE SEQUENCE</scope>
    <source>
        <strain evidence="5">TFB10291</strain>
    </source>
</reference>
<feature type="compositionally biased region" description="Pro residues" evidence="3">
    <location>
        <begin position="93"/>
        <end position="103"/>
    </location>
</feature>
<dbReference type="PANTHER" id="PTHR21686">
    <property type="entry name" value="DEOXYNUCLEOTIDYLTRANSFERASE TERMINAL-INTERACTING PROTEIN 2"/>
    <property type="match status" value="1"/>
</dbReference>
<sequence>MSAKGKGKADAIDLNASSDSDSEDFDDSSSSSSQVSSDREDDEEEMITQEYLDSLLEKARQNAALLEEKEKEEARTQQDKEDVLTLEKIDSQPPLPPLNPGILPPSYFNFTSGSSSQAEIKKQDDSEPSSSGILNSLSRDPLAEIAESALAKAASTASSPLEFHDGKDLTKKQRKELKPKTAGPDWFDLPAPSESDLPRLYREVEALRLRNQLDPKRFYRKEEGEGKGIKGLPKHFAIGKIITTDTPFGGASGDNLTRAERKRTLVDELVDDAEMKRYAKRKFEDFQKVRGARGKNTKNVRKQKPKW</sequence>
<dbReference type="AlphaFoldDB" id="A0AA38NQD0"/>
<evidence type="ECO:0000313" key="5">
    <source>
        <dbReference type="EMBL" id="KAJ3789172.1"/>
    </source>
</evidence>
<dbReference type="GO" id="GO:0003723">
    <property type="term" value="F:RNA binding"/>
    <property type="evidence" value="ECO:0007669"/>
    <property type="project" value="TreeGrafter"/>
</dbReference>
<organism evidence="5 6">
    <name type="scientific">Lentinula aff. detonsa</name>
    <dbReference type="NCBI Taxonomy" id="2804958"/>
    <lineage>
        <taxon>Eukaryota</taxon>
        <taxon>Fungi</taxon>
        <taxon>Dikarya</taxon>
        <taxon>Basidiomycota</taxon>
        <taxon>Agaricomycotina</taxon>
        <taxon>Agaricomycetes</taxon>
        <taxon>Agaricomycetidae</taxon>
        <taxon>Agaricales</taxon>
        <taxon>Marasmiineae</taxon>
        <taxon>Omphalotaceae</taxon>
        <taxon>Lentinula</taxon>
    </lineage>
</organism>
<feature type="compositionally biased region" description="Basic and acidic residues" evidence="3">
    <location>
        <begin position="55"/>
        <end position="90"/>
    </location>
</feature>
<evidence type="ECO:0000256" key="3">
    <source>
        <dbReference type="SAM" id="MobiDB-lite"/>
    </source>
</evidence>
<comment type="subcellular location">
    <subcellularLocation>
        <location evidence="1">Nucleus</location>
        <location evidence="1">Nucleolus</location>
    </subcellularLocation>
</comment>
<evidence type="ECO:0000259" key="4">
    <source>
        <dbReference type="Pfam" id="PF08698"/>
    </source>
</evidence>
<dbReference type="GO" id="GO:0006396">
    <property type="term" value="P:RNA processing"/>
    <property type="evidence" value="ECO:0007669"/>
    <property type="project" value="TreeGrafter"/>
</dbReference>
<keyword evidence="2" id="KW-0539">Nucleus</keyword>
<feature type="domain" description="Fcf2 pre-rRNA processing C-terminal" evidence="4">
    <location>
        <begin position="179"/>
        <end position="282"/>
    </location>
</feature>
<dbReference type="InterPro" id="IPR014810">
    <property type="entry name" value="Fcf2_C"/>
</dbReference>
<name>A0AA38NQD0_9AGAR</name>
<dbReference type="Proteomes" id="UP001163798">
    <property type="component" value="Unassembled WGS sequence"/>
</dbReference>
<proteinExistence type="predicted"/>